<keyword evidence="4" id="KW-1185">Reference proteome</keyword>
<accession>A0ABS7HYS2</accession>
<dbReference type="InterPro" id="IPR008579">
    <property type="entry name" value="UGlyAH_Cupin_dom"/>
</dbReference>
<evidence type="ECO:0000256" key="1">
    <source>
        <dbReference type="SAM" id="MobiDB-lite"/>
    </source>
</evidence>
<proteinExistence type="predicted"/>
<organism evidence="3 4">
    <name type="scientific">Microbacterium ureisolvens</name>
    <dbReference type="NCBI Taxonomy" id="2781186"/>
    <lineage>
        <taxon>Bacteria</taxon>
        <taxon>Bacillati</taxon>
        <taxon>Actinomycetota</taxon>
        <taxon>Actinomycetes</taxon>
        <taxon>Micrococcales</taxon>
        <taxon>Microbacteriaceae</taxon>
        <taxon>Microbacterium</taxon>
    </lineage>
</organism>
<dbReference type="InterPro" id="IPR011051">
    <property type="entry name" value="RmlC_Cupin_sf"/>
</dbReference>
<dbReference type="PANTHER" id="PTHR40943:SF1">
    <property type="entry name" value="CYTOPLASMIC PROTEIN"/>
    <property type="match status" value="1"/>
</dbReference>
<protein>
    <submittedName>
        <fullName evidence="3">DUF861 domain-containing protein</fullName>
    </submittedName>
</protein>
<name>A0ABS7HYS2_9MICO</name>
<dbReference type="Proteomes" id="UP000777440">
    <property type="component" value="Unassembled WGS sequence"/>
</dbReference>
<reference evidence="3 4" key="1">
    <citation type="journal article" date="2021" name="MBio">
        <title>Poor Competitiveness of Bradyrhizobium in Pigeon Pea Root Colonization in Indian Soils.</title>
        <authorList>
            <person name="Chalasani D."/>
            <person name="Basu A."/>
            <person name="Pullabhotla S.V.S.R.N."/>
            <person name="Jorrin B."/>
            <person name="Neal A.L."/>
            <person name="Poole P.S."/>
            <person name="Podile A.R."/>
            <person name="Tkacz A."/>
        </authorList>
    </citation>
    <scope>NUCLEOTIDE SEQUENCE [LARGE SCALE GENOMIC DNA]</scope>
    <source>
        <strain evidence="3 4">HU12</strain>
    </source>
</reference>
<dbReference type="InterPro" id="IPR014710">
    <property type="entry name" value="RmlC-like_jellyroll"/>
</dbReference>
<evidence type="ECO:0000259" key="2">
    <source>
        <dbReference type="Pfam" id="PF05899"/>
    </source>
</evidence>
<evidence type="ECO:0000313" key="3">
    <source>
        <dbReference type="EMBL" id="MBW9110408.1"/>
    </source>
</evidence>
<dbReference type="Gene3D" id="2.60.120.10">
    <property type="entry name" value="Jelly Rolls"/>
    <property type="match status" value="1"/>
</dbReference>
<dbReference type="PANTHER" id="PTHR40943">
    <property type="entry name" value="CYTOPLASMIC PROTEIN-RELATED"/>
    <property type="match status" value="1"/>
</dbReference>
<gene>
    <name evidence="3" type="ORF">JNB61_11540</name>
</gene>
<dbReference type="Pfam" id="PF05899">
    <property type="entry name" value="Cupin_3"/>
    <property type="match status" value="1"/>
</dbReference>
<feature type="region of interest" description="Disordered" evidence="1">
    <location>
        <begin position="1"/>
        <end position="26"/>
    </location>
</feature>
<evidence type="ECO:0000313" key="4">
    <source>
        <dbReference type="Proteomes" id="UP000777440"/>
    </source>
</evidence>
<dbReference type="RefSeq" id="WP_220289216.1">
    <property type="nucleotide sequence ID" value="NZ_JAEUAX010000005.1"/>
</dbReference>
<dbReference type="EMBL" id="JAEUAX010000005">
    <property type="protein sequence ID" value="MBW9110408.1"/>
    <property type="molecule type" value="Genomic_DNA"/>
</dbReference>
<sequence>MSKIRAVPTAAAAGPSMTPSSYVTAGALRGGDPREMELAHVVSDDERLTVGVWSAEPYAEFVTSHEGYEYTLVLEGRVTLTDPDGDVHTFGAGDAFTIEPGWSGEYRVNERLVKHFVYYAGAEA</sequence>
<feature type="domain" description="(S)-ureidoglycine aminohydrolase cupin" evidence="2">
    <location>
        <begin position="43"/>
        <end position="116"/>
    </location>
</feature>
<comment type="caution">
    <text evidence="3">The sequence shown here is derived from an EMBL/GenBank/DDBJ whole genome shotgun (WGS) entry which is preliminary data.</text>
</comment>
<dbReference type="SUPFAM" id="SSF51182">
    <property type="entry name" value="RmlC-like cupins"/>
    <property type="match status" value="1"/>
</dbReference>